<dbReference type="InterPro" id="IPR007016">
    <property type="entry name" value="O-antigen_ligase-rel_domated"/>
</dbReference>
<comment type="subcellular location">
    <subcellularLocation>
        <location evidence="1">Membrane</location>
        <topology evidence="1">Multi-pass membrane protein</topology>
    </subcellularLocation>
</comment>
<evidence type="ECO:0000313" key="7">
    <source>
        <dbReference type="EMBL" id="MEC1177739.1"/>
    </source>
</evidence>
<evidence type="ECO:0000256" key="4">
    <source>
        <dbReference type="ARBA" id="ARBA00023136"/>
    </source>
</evidence>
<feature type="transmembrane region" description="Helical" evidence="5">
    <location>
        <begin position="276"/>
        <end position="293"/>
    </location>
</feature>
<dbReference type="RefSeq" id="WP_326122189.1">
    <property type="nucleotide sequence ID" value="NZ_JARSFG010000006.1"/>
</dbReference>
<feature type="transmembrane region" description="Helical" evidence="5">
    <location>
        <begin position="300"/>
        <end position="318"/>
    </location>
</feature>
<dbReference type="GO" id="GO:0016020">
    <property type="term" value="C:membrane"/>
    <property type="evidence" value="ECO:0007669"/>
    <property type="project" value="UniProtKB-SubCell"/>
</dbReference>
<name>A0AAW9NGL1_9BACL</name>
<feature type="transmembrane region" description="Helical" evidence="5">
    <location>
        <begin position="34"/>
        <end position="58"/>
    </location>
</feature>
<feature type="transmembrane region" description="Helical" evidence="5">
    <location>
        <begin position="226"/>
        <end position="246"/>
    </location>
</feature>
<keyword evidence="8" id="KW-1185">Reference proteome</keyword>
<evidence type="ECO:0000256" key="2">
    <source>
        <dbReference type="ARBA" id="ARBA00022692"/>
    </source>
</evidence>
<sequence>MTSFYKEIHKSDTMSDEKENAQSRANVDKWIFRLLLLLIGVMPLIVLANVEQVISPLISNKDVLMSGTKGELFTHFKALFVVVVTLIAGALLLSKVFFMGGTIRKTFLNYALATFAIMIVISTIASPSISVALSGLYNRSDGAISWLCYITLMFIAMNIEYPKNVMKYILYTMMPFVAINLFIITMNFYGKDLLQYGWMQWIVSMTLPEGANIGEGSQLVGTLNQWNYMSGMFAIMTVMYLMAAVLEKVKVDSYGYLVFSLMSFAVLLMSISTSGFVTFTMLLPVILFVAFTNDNKINRFVIIVIFIVASAIIFHILASKEARVWTESIGFVIKSNPYVEEKIDVSIKSSNYNIKWMTKAYAAESFELPELPAGKIGAASGRVYIWSKALELVKGRPIVGYGMDTLIYNFPHTDIETRANFWRDDIITDKPHSLYIGWLYGTGIIGFFSVIGVILYTLIKPLKEVYNKREPILWIIGIAWGAYLIQGVFNDSLPSISAPMWILAGIMIAYTFTNKEISNGRNN</sequence>
<comment type="caution">
    <text evidence="7">The sequence shown here is derived from an EMBL/GenBank/DDBJ whole genome shotgun (WGS) entry which is preliminary data.</text>
</comment>
<organism evidence="7 8">
    <name type="scientific">Metasolibacillus meyeri</name>
    <dbReference type="NCBI Taxonomy" id="1071052"/>
    <lineage>
        <taxon>Bacteria</taxon>
        <taxon>Bacillati</taxon>
        <taxon>Bacillota</taxon>
        <taxon>Bacilli</taxon>
        <taxon>Bacillales</taxon>
        <taxon>Caryophanaceae</taxon>
        <taxon>Metasolibacillus</taxon>
    </lineage>
</organism>
<dbReference type="EMBL" id="JARSFG010000006">
    <property type="protein sequence ID" value="MEC1177739.1"/>
    <property type="molecule type" value="Genomic_DNA"/>
</dbReference>
<dbReference type="AlphaFoldDB" id="A0AAW9NGL1"/>
<keyword evidence="7" id="KW-0436">Ligase</keyword>
<dbReference type="InterPro" id="IPR051533">
    <property type="entry name" value="WaaL-like"/>
</dbReference>
<dbReference type="Proteomes" id="UP001344888">
    <property type="component" value="Unassembled WGS sequence"/>
</dbReference>
<reference evidence="7 8" key="1">
    <citation type="submission" date="2023-03" db="EMBL/GenBank/DDBJ databases">
        <title>Bacillus Genome Sequencing.</title>
        <authorList>
            <person name="Dunlap C."/>
        </authorList>
    </citation>
    <scope>NUCLEOTIDE SEQUENCE [LARGE SCALE GENOMIC DNA]</scope>
    <source>
        <strain evidence="7 8">B-59205</strain>
    </source>
</reference>
<protein>
    <submittedName>
        <fullName evidence="7">O-antigen ligase family protein</fullName>
    </submittedName>
</protein>
<feature type="transmembrane region" description="Helical" evidence="5">
    <location>
        <begin position="110"/>
        <end position="137"/>
    </location>
</feature>
<feature type="transmembrane region" description="Helical" evidence="5">
    <location>
        <begin position="168"/>
        <end position="189"/>
    </location>
</feature>
<evidence type="ECO:0000313" key="8">
    <source>
        <dbReference type="Proteomes" id="UP001344888"/>
    </source>
</evidence>
<feature type="transmembrane region" description="Helical" evidence="5">
    <location>
        <begin position="78"/>
        <end position="98"/>
    </location>
</feature>
<keyword evidence="4 5" id="KW-0472">Membrane</keyword>
<feature type="transmembrane region" description="Helical" evidence="5">
    <location>
        <begin position="495"/>
        <end position="513"/>
    </location>
</feature>
<dbReference type="PANTHER" id="PTHR37422:SF13">
    <property type="entry name" value="LIPOPOLYSACCHARIDE BIOSYNTHESIS PROTEIN PA4999-RELATED"/>
    <property type="match status" value="1"/>
</dbReference>
<dbReference type="PANTHER" id="PTHR37422">
    <property type="entry name" value="TEICHURONIC ACID BIOSYNTHESIS PROTEIN TUAE"/>
    <property type="match status" value="1"/>
</dbReference>
<evidence type="ECO:0000256" key="3">
    <source>
        <dbReference type="ARBA" id="ARBA00022989"/>
    </source>
</evidence>
<dbReference type="GO" id="GO:0016874">
    <property type="term" value="F:ligase activity"/>
    <property type="evidence" value="ECO:0007669"/>
    <property type="project" value="UniProtKB-KW"/>
</dbReference>
<evidence type="ECO:0000256" key="1">
    <source>
        <dbReference type="ARBA" id="ARBA00004141"/>
    </source>
</evidence>
<evidence type="ECO:0000256" key="5">
    <source>
        <dbReference type="SAM" id="Phobius"/>
    </source>
</evidence>
<keyword evidence="3 5" id="KW-1133">Transmembrane helix</keyword>
<feature type="transmembrane region" description="Helical" evidence="5">
    <location>
        <begin position="143"/>
        <end position="161"/>
    </location>
</feature>
<feature type="transmembrane region" description="Helical" evidence="5">
    <location>
        <begin position="438"/>
        <end position="459"/>
    </location>
</feature>
<proteinExistence type="predicted"/>
<accession>A0AAW9NGL1</accession>
<dbReference type="Pfam" id="PF04932">
    <property type="entry name" value="Wzy_C"/>
    <property type="match status" value="1"/>
</dbReference>
<evidence type="ECO:0000259" key="6">
    <source>
        <dbReference type="Pfam" id="PF04932"/>
    </source>
</evidence>
<feature type="transmembrane region" description="Helical" evidence="5">
    <location>
        <begin position="471"/>
        <end position="489"/>
    </location>
</feature>
<feature type="domain" description="O-antigen ligase-related" evidence="6">
    <location>
        <begin position="260"/>
        <end position="450"/>
    </location>
</feature>
<keyword evidence="2 5" id="KW-0812">Transmembrane</keyword>
<feature type="transmembrane region" description="Helical" evidence="5">
    <location>
        <begin position="253"/>
        <end position="270"/>
    </location>
</feature>
<gene>
    <name evidence="7" type="ORF">P9B03_04520</name>
</gene>